<organism evidence="2 3">
    <name type="scientific">Halomonas daqiaonensis</name>
    <dbReference type="NCBI Taxonomy" id="650850"/>
    <lineage>
        <taxon>Bacteria</taxon>
        <taxon>Pseudomonadati</taxon>
        <taxon>Pseudomonadota</taxon>
        <taxon>Gammaproteobacteria</taxon>
        <taxon>Oceanospirillales</taxon>
        <taxon>Halomonadaceae</taxon>
        <taxon>Halomonas</taxon>
    </lineage>
</organism>
<dbReference type="Proteomes" id="UP000198807">
    <property type="component" value="Unassembled WGS sequence"/>
</dbReference>
<dbReference type="AlphaFoldDB" id="A0A1H7TG16"/>
<dbReference type="SUPFAM" id="SSF55166">
    <property type="entry name" value="Hedgehog/DD-peptidase"/>
    <property type="match status" value="1"/>
</dbReference>
<reference evidence="3" key="1">
    <citation type="submission" date="2016-10" db="EMBL/GenBank/DDBJ databases">
        <authorList>
            <person name="Varghese N."/>
            <person name="Submissions S."/>
        </authorList>
    </citation>
    <scope>NUCLEOTIDE SEQUENCE [LARGE SCALE GENOMIC DNA]</scope>
    <source>
        <strain evidence="3">CGMCC 1.9150</strain>
    </source>
</reference>
<dbReference type="RefSeq" id="WP_089714529.1">
    <property type="nucleotide sequence ID" value="NZ_FOBC01000017.1"/>
</dbReference>
<accession>A0A1H7TG16</accession>
<dbReference type="SUPFAM" id="SSF47090">
    <property type="entry name" value="PGBD-like"/>
    <property type="match status" value="1"/>
</dbReference>
<dbReference type="EMBL" id="FOBC01000017">
    <property type="protein sequence ID" value="SEL83771.1"/>
    <property type="molecule type" value="Genomic_DNA"/>
</dbReference>
<keyword evidence="3" id="KW-1185">Reference proteome</keyword>
<dbReference type="Gene3D" id="1.10.101.10">
    <property type="entry name" value="PGBD-like superfamily/PGBD"/>
    <property type="match status" value="1"/>
</dbReference>
<dbReference type="Pfam" id="PF01471">
    <property type="entry name" value="PG_binding_1"/>
    <property type="match status" value="1"/>
</dbReference>
<gene>
    <name evidence="2" type="ORF">SAMN04488129_11743</name>
</gene>
<dbReference type="STRING" id="650850.SAMN04488129_11743"/>
<evidence type="ECO:0000313" key="2">
    <source>
        <dbReference type="EMBL" id="SEL83771.1"/>
    </source>
</evidence>
<feature type="domain" description="Peptidoglycan binding-like" evidence="1">
    <location>
        <begin position="4"/>
        <end position="36"/>
    </location>
</feature>
<dbReference type="InterPro" id="IPR009045">
    <property type="entry name" value="Zn_M74/Hedgehog-like"/>
</dbReference>
<name>A0A1H7TG16_9GAMM</name>
<protein>
    <recommendedName>
        <fullName evidence="1">Peptidoglycan binding-like domain-containing protein</fullName>
    </recommendedName>
</protein>
<evidence type="ECO:0000313" key="3">
    <source>
        <dbReference type="Proteomes" id="UP000198807"/>
    </source>
</evidence>
<proteinExistence type="predicted"/>
<dbReference type="InterPro" id="IPR036365">
    <property type="entry name" value="PGBD-like_sf"/>
</dbReference>
<evidence type="ECO:0000259" key="1">
    <source>
        <dbReference type="Pfam" id="PF01471"/>
    </source>
</evidence>
<dbReference type="InterPro" id="IPR036366">
    <property type="entry name" value="PGBDSf"/>
</dbReference>
<dbReference type="InterPro" id="IPR002477">
    <property type="entry name" value="Peptidoglycan-bd-like"/>
</dbReference>
<dbReference type="OrthoDB" id="9799970at2"/>
<sequence>MNKTAIRTLQQYLAESGDYTGAIDGLRGPKTRAAVDAAMKRHVDKLPSGSDAWSERRLAVACLQLACHEKRIEVGAIDGLWGPQTDYAHEVLDTLLETGKKPPLWRDQQPLDANPNGWCHEAELEQTLGSPSRKPPLVVVPCPWPLALAWDPSTRPSGIGCHEQVAESLSRVLERVHDHYGNERLRELGLHLYGGCYNKRRKRGGSSWSTHAWGVAIDWDPARNRLKWGRDRARLARPEYEDWWRFWEEEGWVSLGRHRNFDWMHVQAARL</sequence>